<evidence type="ECO:0000256" key="7">
    <source>
        <dbReference type="PIRSR" id="PIRSR601461-1"/>
    </source>
</evidence>
<keyword evidence="5" id="KW-0378">Hydrolase</keyword>
<dbReference type="Pfam" id="PF14541">
    <property type="entry name" value="TAXi_C"/>
    <property type="match status" value="1"/>
</dbReference>
<reference evidence="10" key="2">
    <citation type="submission" date="2023-05" db="EMBL/GenBank/DDBJ databases">
        <authorList>
            <person name="Schelkunov M.I."/>
        </authorList>
    </citation>
    <scope>NUCLEOTIDE SEQUENCE</scope>
    <source>
        <strain evidence="10">Hsosn_3</strain>
        <tissue evidence="10">Leaf</tissue>
    </source>
</reference>
<dbReference type="PANTHER" id="PTHR13683:SF750">
    <property type="entry name" value="ASPARTYL PROTEASE AED1"/>
    <property type="match status" value="1"/>
</dbReference>
<sequence>MGNPTASSSKSLHLYSLSIASLVLFCLVYDGDAAVDRKLVAEAHKFHTIEVRSLLPDSVCSSQDPTLSSSSLKVVHRHGPCHKSTQTIKESPSASQILAHDENRVHSINSQTAFDSAKDTFRSSKAASIPTKSGSSLGAGNYIVTVGLGSPKKDLSLIFDTGSDLTWTQCEPCVGSCYNQADPIFNPSLSTAYANVSCHTPYCNQLSSATGNSPGCRGTTCIYAIQYGDQSFSIGYFGKDTLTLSPTEVINNFYFGCGENNQGLFGQTSGLIGLARDKLSIVSQTAMKYGQVFSYCLPSRSSGTGYLTFGKSGASKYVQYIPFGNSKGTTFYSIDILGIYVGGRKLPISPTVFSTAGSIIDSGTVITRLPPAAYTALRDTFRKLMSSYPTGKPISILDTCYDFGKYTTVKVPTISFLFSGNKKVDIDGSGILYIVSASQTCLAFAPNSDPSDLAIFGNVQQKTLQVVYDVAGGKLGFGPHGCA</sequence>
<accession>A0AAD8HUM0</accession>
<dbReference type="InterPro" id="IPR033121">
    <property type="entry name" value="PEPTIDASE_A1"/>
</dbReference>
<reference evidence="10" key="1">
    <citation type="submission" date="2023-02" db="EMBL/GenBank/DDBJ databases">
        <title>Genome of toxic invasive species Heracleum sosnowskyi carries increased number of genes despite the absence of recent whole-genome duplications.</title>
        <authorList>
            <person name="Schelkunov M."/>
            <person name="Shtratnikova V."/>
            <person name="Makarenko M."/>
            <person name="Klepikova A."/>
            <person name="Omelchenko D."/>
            <person name="Novikova G."/>
            <person name="Obukhova E."/>
            <person name="Bogdanov V."/>
            <person name="Penin A."/>
            <person name="Logacheva M."/>
        </authorList>
    </citation>
    <scope>NUCLEOTIDE SEQUENCE</scope>
    <source>
        <strain evidence="10">Hsosn_3</strain>
        <tissue evidence="10">Leaf</tissue>
    </source>
</reference>
<evidence type="ECO:0000256" key="3">
    <source>
        <dbReference type="ARBA" id="ARBA00022729"/>
    </source>
</evidence>
<dbReference type="Proteomes" id="UP001237642">
    <property type="component" value="Unassembled WGS sequence"/>
</dbReference>
<dbReference type="CDD" id="cd05472">
    <property type="entry name" value="cnd41_like"/>
    <property type="match status" value="1"/>
</dbReference>
<feature type="active site" evidence="7">
    <location>
        <position position="160"/>
    </location>
</feature>
<comment type="caution">
    <text evidence="10">The sequence shown here is derived from an EMBL/GenBank/DDBJ whole genome shotgun (WGS) entry which is preliminary data.</text>
</comment>
<dbReference type="PRINTS" id="PR00792">
    <property type="entry name" value="PEPSIN"/>
</dbReference>
<organism evidence="10 11">
    <name type="scientific">Heracleum sosnowskyi</name>
    <dbReference type="NCBI Taxonomy" id="360622"/>
    <lineage>
        <taxon>Eukaryota</taxon>
        <taxon>Viridiplantae</taxon>
        <taxon>Streptophyta</taxon>
        <taxon>Embryophyta</taxon>
        <taxon>Tracheophyta</taxon>
        <taxon>Spermatophyta</taxon>
        <taxon>Magnoliopsida</taxon>
        <taxon>eudicotyledons</taxon>
        <taxon>Gunneridae</taxon>
        <taxon>Pentapetalae</taxon>
        <taxon>asterids</taxon>
        <taxon>campanulids</taxon>
        <taxon>Apiales</taxon>
        <taxon>Apiaceae</taxon>
        <taxon>Apioideae</taxon>
        <taxon>apioid superclade</taxon>
        <taxon>Tordylieae</taxon>
        <taxon>Tordyliinae</taxon>
        <taxon>Heracleum</taxon>
    </lineage>
</organism>
<evidence type="ECO:0000256" key="2">
    <source>
        <dbReference type="ARBA" id="ARBA00022670"/>
    </source>
</evidence>
<feature type="signal peptide" evidence="8">
    <location>
        <begin position="1"/>
        <end position="33"/>
    </location>
</feature>
<dbReference type="PANTHER" id="PTHR13683">
    <property type="entry name" value="ASPARTYL PROTEASES"/>
    <property type="match status" value="1"/>
</dbReference>
<protein>
    <submittedName>
        <fullName evidence="10">Aspartic proteinase nepenthesin-2</fullName>
    </submittedName>
</protein>
<dbReference type="SUPFAM" id="SSF50630">
    <property type="entry name" value="Acid proteases"/>
    <property type="match status" value="1"/>
</dbReference>
<keyword evidence="3 8" id="KW-0732">Signal</keyword>
<dbReference type="InterPro" id="IPR021109">
    <property type="entry name" value="Peptidase_aspartic_dom_sf"/>
</dbReference>
<feature type="active site" evidence="7">
    <location>
        <position position="361"/>
    </location>
</feature>
<evidence type="ECO:0000259" key="9">
    <source>
        <dbReference type="PROSITE" id="PS51767"/>
    </source>
</evidence>
<dbReference type="EMBL" id="JAUIZM010000007">
    <property type="protein sequence ID" value="KAK1372385.1"/>
    <property type="molecule type" value="Genomic_DNA"/>
</dbReference>
<evidence type="ECO:0000256" key="1">
    <source>
        <dbReference type="ARBA" id="ARBA00007447"/>
    </source>
</evidence>
<dbReference type="AlphaFoldDB" id="A0AAD8HUM0"/>
<evidence type="ECO:0000256" key="8">
    <source>
        <dbReference type="SAM" id="SignalP"/>
    </source>
</evidence>
<keyword evidence="4" id="KW-0064">Aspartyl protease</keyword>
<evidence type="ECO:0000256" key="5">
    <source>
        <dbReference type="ARBA" id="ARBA00022801"/>
    </source>
</evidence>
<dbReference type="InterPro" id="IPR032799">
    <property type="entry name" value="TAXi_C"/>
</dbReference>
<evidence type="ECO:0000313" key="10">
    <source>
        <dbReference type="EMBL" id="KAK1372385.1"/>
    </source>
</evidence>
<dbReference type="FunFam" id="2.40.70.10:FF:000021">
    <property type="entry name" value="Aspartyl protease AED1"/>
    <property type="match status" value="1"/>
</dbReference>
<comment type="similarity">
    <text evidence="1">Belongs to the peptidase A1 family.</text>
</comment>
<evidence type="ECO:0000313" key="11">
    <source>
        <dbReference type="Proteomes" id="UP001237642"/>
    </source>
</evidence>
<keyword evidence="11" id="KW-1185">Reference proteome</keyword>
<evidence type="ECO:0000256" key="6">
    <source>
        <dbReference type="ARBA" id="ARBA00023157"/>
    </source>
</evidence>
<dbReference type="InterPro" id="IPR032861">
    <property type="entry name" value="TAXi_N"/>
</dbReference>
<dbReference type="Pfam" id="PF14543">
    <property type="entry name" value="TAXi_N"/>
    <property type="match status" value="1"/>
</dbReference>
<name>A0AAD8HUM0_9APIA</name>
<dbReference type="GO" id="GO:0006508">
    <property type="term" value="P:proteolysis"/>
    <property type="evidence" value="ECO:0007669"/>
    <property type="project" value="UniProtKB-KW"/>
</dbReference>
<gene>
    <name evidence="10" type="ORF">POM88_028578</name>
</gene>
<dbReference type="FunFam" id="2.40.70.10:FF:000013">
    <property type="entry name" value="Aspartyl protease AED1"/>
    <property type="match status" value="1"/>
</dbReference>
<evidence type="ECO:0000256" key="4">
    <source>
        <dbReference type="ARBA" id="ARBA00022750"/>
    </source>
</evidence>
<feature type="domain" description="Peptidase A1" evidence="9">
    <location>
        <begin position="142"/>
        <end position="478"/>
    </location>
</feature>
<proteinExistence type="inferred from homology"/>
<dbReference type="GO" id="GO:0004190">
    <property type="term" value="F:aspartic-type endopeptidase activity"/>
    <property type="evidence" value="ECO:0007669"/>
    <property type="project" value="UniProtKB-KW"/>
</dbReference>
<dbReference type="InterPro" id="IPR001461">
    <property type="entry name" value="Aspartic_peptidase_A1"/>
</dbReference>
<keyword evidence="6" id="KW-1015">Disulfide bond</keyword>
<dbReference type="PROSITE" id="PS51767">
    <property type="entry name" value="PEPTIDASE_A1"/>
    <property type="match status" value="1"/>
</dbReference>
<dbReference type="Gene3D" id="2.40.70.10">
    <property type="entry name" value="Acid Proteases"/>
    <property type="match status" value="2"/>
</dbReference>
<keyword evidence="2" id="KW-0645">Protease</keyword>
<dbReference type="InterPro" id="IPR033873">
    <property type="entry name" value="CND41-like"/>
</dbReference>
<feature type="chain" id="PRO_5042074863" evidence="8">
    <location>
        <begin position="34"/>
        <end position="483"/>
    </location>
</feature>